<dbReference type="InterPro" id="IPR005104">
    <property type="entry name" value="WHTH_HrcA_DNA-bd"/>
</dbReference>
<dbReference type="SUPFAM" id="SSF54631">
    <property type="entry name" value="CBS-domain pair"/>
    <property type="match status" value="1"/>
</dbReference>
<dbReference type="EMBL" id="VSSQ01000109">
    <property type="protein sequence ID" value="MPL77670.1"/>
    <property type="molecule type" value="Genomic_DNA"/>
</dbReference>
<evidence type="ECO:0000259" key="2">
    <source>
        <dbReference type="PROSITE" id="PS51371"/>
    </source>
</evidence>
<feature type="domain" description="CBS" evidence="2">
    <location>
        <begin position="177"/>
        <end position="232"/>
    </location>
</feature>
<dbReference type="InterPro" id="IPR046342">
    <property type="entry name" value="CBS_dom_sf"/>
</dbReference>
<dbReference type="GO" id="GO:0003938">
    <property type="term" value="F:IMP dehydrogenase activity"/>
    <property type="evidence" value="ECO:0007669"/>
    <property type="project" value="UniProtKB-EC"/>
</dbReference>
<dbReference type="SMART" id="SM00116">
    <property type="entry name" value="CBS"/>
    <property type="match status" value="2"/>
</dbReference>
<evidence type="ECO:0000313" key="3">
    <source>
        <dbReference type="EMBL" id="MPL77670.1"/>
    </source>
</evidence>
<dbReference type="Gene3D" id="1.10.10.10">
    <property type="entry name" value="Winged helix-like DNA-binding domain superfamily/Winged helix DNA-binding domain"/>
    <property type="match status" value="1"/>
</dbReference>
<dbReference type="InterPro" id="IPR016436">
    <property type="entry name" value="UCP005063_CBS"/>
</dbReference>
<dbReference type="GO" id="GO:0006355">
    <property type="term" value="P:regulation of DNA-templated transcription"/>
    <property type="evidence" value="ECO:0007669"/>
    <property type="project" value="InterPro"/>
</dbReference>
<proteinExistence type="predicted"/>
<dbReference type="InterPro" id="IPR051257">
    <property type="entry name" value="Diverse_CBS-Domain"/>
</dbReference>
<dbReference type="SUPFAM" id="SSF46785">
    <property type="entry name" value="Winged helix' DNA-binding domain"/>
    <property type="match status" value="1"/>
</dbReference>
<dbReference type="AlphaFoldDB" id="A0A644UFK5"/>
<dbReference type="PROSITE" id="PS51371">
    <property type="entry name" value="CBS"/>
    <property type="match status" value="2"/>
</dbReference>
<keyword evidence="1" id="KW-0129">CBS domain</keyword>
<dbReference type="InterPro" id="IPR000644">
    <property type="entry name" value="CBS_dom"/>
</dbReference>
<dbReference type="PANTHER" id="PTHR43080:SF2">
    <property type="entry name" value="CBS DOMAIN-CONTAINING PROTEIN"/>
    <property type="match status" value="1"/>
</dbReference>
<sequence>MDLSLIQKDILITLISLYHQYSHPIKSEVIADIIRRNPGTVRNQMLALKVLGLVDGIPGPKGGYQPTARAYSELNVSADYSESEVVIQKNGEKVEGVRVNEIAFTTLTHADLCHALIKIIGNVRSFEVGDKITIGPTPVNKLLIKGEVFGKDEINSALLISTSEMTSLPKKQIREYMRVPLITLEPDMTLAYAMKTFLQRRIHGAPVVENGALVGILTMTDIVSALDRELPTTSLVSEVMVTRVITMPADMRLYEVIKQFKEEDVGRVIVTEEGKPVGILTHSDIIQVFPSL</sequence>
<dbReference type="PIRSF" id="PIRSF005063">
    <property type="entry name" value="UCP005063_CBS_MJ1232"/>
    <property type="match status" value="1"/>
</dbReference>
<accession>A0A644UFK5</accession>
<dbReference type="EC" id="1.1.1.205" evidence="3"/>
<comment type="caution">
    <text evidence="3">The sequence shown here is derived from an EMBL/GenBank/DDBJ whole genome shotgun (WGS) entry which is preliminary data.</text>
</comment>
<evidence type="ECO:0000256" key="1">
    <source>
        <dbReference type="ARBA" id="ARBA00023122"/>
    </source>
</evidence>
<feature type="domain" description="CBS" evidence="2">
    <location>
        <begin position="240"/>
        <end position="292"/>
    </location>
</feature>
<dbReference type="Pfam" id="PF00571">
    <property type="entry name" value="CBS"/>
    <property type="match status" value="2"/>
</dbReference>
<dbReference type="Pfam" id="PF03444">
    <property type="entry name" value="WHD_HrcA"/>
    <property type="match status" value="1"/>
</dbReference>
<dbReference type="PANTHER" id="PTHR43080">
    <property type="entry name" value="CBS DOMAIN-CONTAINING PROTEIN CBSX3, MITOCHONDRIAL"/>
    <property type="match status" value="1"/>
</dbReference>
<protein>
    <submittedName>
        <fullName evidence="3">Inosine-5'-monophosphate dehydrogenase</fullName>
        <ecNumber evidence="3">1.1.1.205</ecNumber>
    </submittedName>
</protein>
<name>A0A644UFK5_9ZZZZ</name>
<dbReference type="Gene3D" id="3.10.580.10">
    <property type="entry name" value="CBS-domain"/>
    <property type="match status" value="2"/>
</dbReference>
<dbReference type="InterPro" id="IPR036390">
    <property type="entry name" value="WH_DNA-bd_sf"/>
</dbReference>
<keyword evidence="3" id="KW-0560">Oxidoreductase</keyword>
<organism evidence="3">
    <name type="scientific">bioreactor metagenome</name>
    <dbReference type="NCBI Taxonomy" id="1076179"/>
    <lineage>
        <taxon>unclassified sequences</taxon>
        <taxon>metagenomes</taxon>
        <taxon>ecological metagenomes</taxon>
    </lineage>
</organism>
<dbReference type="InterPro" id="IPR036388">
    <property type="entry name" value="WH-like_DNA-bd_sf"/>
</dbReference>
<reference evidence="3" key="1">
    <citation type="submission" date="2019-08" db="EMBL/GenBank/DDBJ databases">
        <authorList>
            <person name="Kucharzyk K."/>
            <person name="Murdoch R.W."/>
            <person name="Higgins S."/>
            <person name="Loffler F."/>
        </authorList>
    </citation>
    <scope>NUCLEOTIDE SEQUENCE</scope>
</reference>
<dbReference type="CDD" id="cd04588">
    <property type="entry name" value="CBS_pair_archHTH_assoc"/>
    <property type="match status" value="1"/>
</dbReference>
<dbReference type="GO" id="GO:0003677">
    <property type="term" value="F:DNA binding"/>
    <property type="evidence" value="ECO:0007669"/>
    <property type="project" value="InterPro"/>
</dbReference>
<gene>
    <name evidence="3" type="primary">guaB_22</name>
    <name evidence="3" type="ORF">SDC9_23527</name>
</gene>